<reference evidence="2 3" key="1">
    <citation type="submission" date="2016-07" db="EMBL/GenBank/DDBJ databases">
        <title>Comparative genomics of the Campylobacter concisus group.</title>
        <authorList>
            <person name="Miller W.G."/>
            <person name="Yee E."/>
            <person name="Chapman M.H."/>
            <person name="Huynh S."/>
            <person name="Bono J.L."/>
            <person name="On S.L.W."/>
            <person name="StLeger J."/>
            <person name="Foster G."/>
            <person name="Parker C.T."/>
        </authorList>
    </citation>
    <scope>NUCLEOTIDE SEQUENCE [LARGE SCALE GENOMIC DNA]</scope>
    <source>
        <strain evidence="2 3">CCUG 21559</strain>
    </source>
</reference>
<dbReference type="Pfam" id="PF03459">
    <property type="entry name" value="TOBE"/>
    <property type="match status" value="1"/>
</dbReference>
<evidence type="ECO:0000313" key="3">
    <source>
        <dbReference type="Proteomes" id="UP000503264"/>
    </source>
</evidence>
<dbReference type="Proteomes" id="UP000503264">
    <property type="component" value="Chromosome"/>
</dbReference>
<organism evidence="2 3">
    <name type="scientific">Campylobacter mucosalis CCUG 21559</name>
    <dbReference type="NCBI Taxonomy" id="1032067"/>
    <lineage>
        <taxon>Bacteria</taxon>
        <taxon>Pseudomonadati</taxon>
        <taxon>Campylobacterota</taxon>
        <taxon>Epsilonproteobacteria</taxon>
        <taxon>Campylobacterales</taxon>
        <taxon>Campylobacteraceae</taxon>
        <taxon>Campylobacter</taxon>
    </lineage>
</organism>
<dbReference type="InterPro" id="IPR008995">
    <property type="entry name" value="Mo/tungstate-bd_C_term_dom"/>
</dbReference>
<gene>
    <name evidence="2" type="ORF">CMUC_0254</name>
</gene>
<name>A0A6G5QEP9_9BACT</name>
<dbReference type="AlphaFoldDB" id="A0A6G5QEP9"/>
<dbReference type="EMBL" id="CP012542">
    <property type="protein sequence ID" value="QCD44069.1"/>
    <property type="molecule type" value="Genomic_DNA"/>
</dbReference>
<dbReference type="InterPro" id="IPR005116">
    <property type="entry name" value="Transp-assoc_OB_typ1"/>
</dbReference>
<protein>
    <submittedName>
        <fullName evidence="2">Molybdenum-pterin binding domain-containing protein</fullName>
    </submittedName>
</protein>
<evidence type="ECO:0000259" key="1">
    <source>
        <dbReference type="Pfam" id="PF03459"/>
    </source>
</evidence>
<dbReference type="RefSeq" id="WP_171993335.1">
    <property type="nucleotide sequence ID" value="NZ_CP012542.1"/>
</dbReference>
<keyword evidence="3" id="KW-1185">Reference proteome</keyword>
<sequence length="131" mass="14760">MIEARVEHIVSKDEMSYVVFSSDIGKFSMLSLENLELKPLSSVKLGFKSSDVFLSRSKLNECSVKNEILCTIKRIERGEIIACIHLSSFGYEFESIISSDSCATLLLKEGEEIFAYIKSTSIFISSFDDKH</sequence>
<proteinExistence type="predicted"/>
<accession>A0A6G5QEP9</accession>
<feature type="domain" description="Transport-associated OB type 1" evidence="1">
    <location>
        <begin position="63"/>
        <end position="123"/>
    </location>
</feature>
<dbReference type="Gene3D" id="2.40.50.100">
    <property type="match status" value="1"/>
</dbReference>
<dbReference type="SUPFAM" id="SSF50331">
    <property type="entry name" value="MOP-like"/>
    <property type="match status" value="1"/>
</dbReference>
<evidence type="ECO:0000313" key="2">
    <source>
        <dbReference type="EMBL" id="QCD44069.1"/>
    </source>
</evidence>